<evidence type="ECO:0000313" key="4">
    <source>
        <dbReference type="EMBL" id="QCT72644.1"/>
    </source>
</evidence>
<dbReference type="Proteomes" id="UP000218387">
    <property type="component" value="Chromosome"/>
</dbReference>
<feature type="transmembrane region" description="Helical" evidence="1">
    <location>
        <begin position="7"/>
        <end position="26"/>
    </location>
</feature>
<name>A0A4P9CAP5_EUBML</name>
<protein>
    <submittedName>
        <fullName evidence="4">Bifunctional diguanylate cyclase/phosphodiesterase</fullName>
    </submittedName>
</protein>
<keyword evidence="1" id="KW-1133">Transmembrane helix</keyword>
<reference evidence="4 5" key="1">
    <citation type="submission" date="2018-05" db="EMBL/GenBank/DDBJ databases">
        <title>Genome comparison of Eubacterium sp.</title>
        <authorList>
            <person name="Feng Y."/>
            <person name="Sanchez-Andrea I."/>
            <person name="Stams A.J.M."/>
            <person name="De Vos W.M."/>
        </authorList>
    </citation>
    <scope>NUCLEOTIDE SEQUENCE [LARGE SCALE GENOMIC DNA]</scope>
    <source>
        <strain evidence="4 5">YI</strain>
    </source>
</reference>
<dbReference type="KEGG" id="emt:CPZ25_015345"/>
<dbReference type="SMART" id="SM00052">
    <property type="entry name" value="EAL"/>
    <property type="match status" value="1"/>
</dbReference>
<dbReference type="Pfam" id="PF00990">
    <property type="entry name" value="GGDEF"/>
    <property type="match status" value="1"/>
</dbReference>
<dbReference type="InterPro" id="IPR000160">
    <property type="entry name" value="GGDEF_dom"/>
</dbReference>
<dbReference type="NCBIfam" id="TIGR00254">
    <property type="entry name" value="GGDEF"/>
    <property type="match status" value="1"/>
</dbReference>
<sequence>MRKQKNTYIFILICIFVMGFLLFSLIQMQGYANIINDAGIVRGGTQRSAKLELSGEPNDELIAYLDELIRKLEATENKHLYTSHDSVDYQDNLAAVKAKWEEIKTEIPTLRTSSTIEIREHFLDLSEEHFNLANQMVYAAQYRAENELRNSIILSVVMILAVSLIMYTLERRNQQELERVFYTDHLTALPNQAAFEISAAEKLRASPPGIYLMVYLNLNNFKFVNDSYGYNAGDKLLLAFSATLKRFCNNNEICAHLHADHFAILLKKRDHVIEDLQTAILDSIESERDLNLSDILTCSYGVYTIPDPDESIASCLSKASAALKEGRSSQRTVAYYDKHLLDKINNENKMTRWMRQGLSEKEFQIYLQSKVNLEQSEVTGAEVLIRWNSEPFGFLPPDEFIPLFEKNGFIVELDFYVLEATCRILKQSLEISPERTVVLSVNVSRVTLFQNDFIKRFVQMAERYGVPPKYLEIEITENVFIFDANTVEQILSQLRSYGFSISMDDFGSGYSSLNLLRELPIDVLKIDRIFLQESIRVEKAYAIIKSVVEMAHSLNMVVVCEGVETLEHAEFLKTIHCAVGQGYYFSKPIPLSAFQKKYNLLPTQKHPEH</sequence>
<dbReference type="Gene3D" id="3.20.20.450">
    <property type="entry name" value="EAL domain"/>
    <property type="match status" value="1"/>
</dbReference>
<keyword evidence="1" id="KW-0472">Membrane</keyword>
<dbReference type="PANTHER" id="PTHR33121:SF70">
    <property type="entry name" value="SIGNALING PROTEIN YKOW"/>
    <property type="match status" value="1"/>
</dbReference>
<feature type="domain" description="EAL" evidence="2">
    <location>
        <begin position="347"/>
        <end position="602"/>
    </location>
</feature>
<feature type="domain" description="GGDEF" evidence="3">
    <location>
        <begin position="209"/>
        <end position="338"/>
    </location>
</feature>
<dbReference type="Pfam" id="PF00563">
    <property type="entry name" value="EAL"/>
    <property type="match status" value="1"/>
</dbReference>
<evidence type="ECO:0000259" key="3">
    <source>
        <dbReference type="PROSITE" id="PS50887"/>
    </source>
</evidence>
<organism evidence="4 5">
    <name type="scientific">Eubacterium maltosivorans</name>
    <dbReference type="NCBI Taxonomy" id="2041044"/>
    <lineage>
        <taxon>Bacteria</taxon>
        <taxon>Bacillati</taxon>
        <taxon>Bacillota</taxon>
        <taxon>Clostridia</taxon>
        <taxon>Eubacteriales</taxon>
        <taxon>Eubacteriaceae</taxon>
        <taxon>Eubacterium</taxon>
    </lineage>
</organism>
<evidence type="ECO:0000313" key="5">
    <source>
        <dbReference type="Proteomes" id="UP000218387"/>
    </source>
</evidence>
<dbReference type="Gene3D" id="3.30.70.270">
    <property type="match status" value="1"/>
</dbReference>
<dbReference type="PROSITE" id="PS50887">
    <property type="entry name" value="GGDEF"/>
    <property type="match status" value="1"/>
</dbReference>
<dbReference type="RefSeq" id="WP_096919170.1">
    <property type="nucleotide sequence ID" value="NZ_CP029487.1"/>
</dbReference>
<dbReference type="InterPro" id="IPR043128">
    <property type="entry name" value="Rev_trsase/Diguanyl_cyclase"/>
</dbReference>
<dbReference type="CDD" id="cd01949">
    <property type="entry name" value="GGDEF"/>
    <property type="match status" value="1"/>
</dbReference>
<keyword evidence="1" id="KW-0812">Transmembrane</keyword>
<dbReference type="AlphaFoldDB" id="A0A4P9CAP5"/>
<dbReference type="InterPro" id="IPR029787">
    <property type="entry name" value="Nucleotide_cyclase"/>
</dbReference>
<dbReference type="SMART" id="SM00267">
    <property type="entry name" value="GGDEF"/>
    <property type="match status" value="1"/>
</dbReference>
<dbReference type="InterPro" id="IPR035919">
    <property type="entry name" value="EAL_sf"/>
</dbReference>
<dbReference type="SUPFAM" id="SSF55073">
    <property type="entry name" value="Nucleotide cyclase"/>
    <property type="match status" value="1"/>
</dbReference>
<evidence type="ECO:0000259" key="2">
    <source>
        <dbReference type="PROSITE" id="PS50883"/>
    </source>
</evidence>
<dbReference type="EMBL" id="CP029487">
    <property type="protein sequence ID" value="QCT72644.1"/>
    <property type="molecule type" value="Genomic_DNA"/>
</dbReference>
<proteinExistence type="predicted"/>
<keyword evidence="5" id="KW-1185">Reference proteome</keyword>
<dbReference type="InterPro" id="IPR001633">
    <property type="entry name" value="EAL_dom"/>
</dbReference>
<dbReference type="PROSITE" id="PS50883">
    <property type="entry name" value="EAL"/>
    <property type="match status" value="1"/>
</dbReference>
<gene>
    <name evidence="4" type="ORF">CPZ25_015345</name>
</gene>
<evidence type="ECO:0000256" key="1">
    <source>
        <dbReference type="SAM" id="Phobius"/>
    </source>
</evidence>
<dbReference type="GO" id="GO:0071111">
    <property type="term" value="F:cyclic-guanylate-specific phosphodiesterase activity"/>
    <property type="evidence" value="ECO:0007669"/>
    <property type="project" value="InterPro"/>
</dbReference>
<dbReference type="InterPro" id="IPR050706">
    <property type="entry name" value="Cyclic-di-GMP_PDE-like"/>
</dbReference>
<accession>A0A4P9CAP5</accession>
<dbReference type="CDD" id="cd01948">
    <property type="entry name" value="EAL"/>
    <property type="match status" value="1"/>
</dbReference>
<dbReference type="SUPFAM" id="SSF141868">
    <property type="entry name" value="EAL domain-like"/>
    <property type="match status" value="1"/>
</dbReference>
<dbReference type="PANTHER" id="PTHR33121">
    <property type="entry name" value="CYCLIC DI-GMP PHOSPHODIESTERASE PDEF"/>
    <property type="match status" value="1"/>
</dbReference>